<accession>A0ABW3NIL6</accession>
<dbReference type="InterPro" id="IPR036388">
    <property type="entry name" value="WH-like_DNA-bd_sf"/>
</dbReference>
<dbReference type="Gene3D" id="1.20.120.530">
    <property type="entry name" value="GntR ligand-binding domain-like"/>
    <property type="match status" value="1"/>
</dbReference>
<comment type="caution">
    <text evidence="5">The sequence shown here is derived from an EMBL/GenBank/DDBJ whole genome shotgun (WGS) entry which is preliminary data.</text>
</comment>
<dbReference type="EMBL" id="JBHTKK010000025">
    <property type="protein sequence ID" value="MFD1067657.1"/>
    <property type="molecule type" value="Genomic_DNA"/>
</dbReference>
<dbReference type="Proteomes" id="UP001597041">
    <property type="component" value="Unassembled WGS sequence"/>
</dbReference>
<protein>
    <submittedName>
        <fullName evidence="5">GntR family transcriptional regulator</fullName>
    </submittedName>
</protein>
<proteinExistence type="predicted"/>
<evidence type="ECO:0000313" key="6">
    <source>
        <dbReference type="Proteomes" id="UP001597041"/>
    </source>
</evidence>
<evidence type="ECO:0000313" key="5">
    <source>
        <dbReference type="EMBL" id="MFD1067657.1"/>
    </source>
</evidence>
<evidence type="ECO:0000256" key="1">
    <source>
        <dbReference type="ARBA" id="ARBA00023015"/>
    </source>
</evidence>
<evidence type="ECO:0000256" key="2">
    <source>
        <dbReference type="ARBA" id="ARBA00023125"/>
    </source>
</evidence>
<gene>
    <name evidence="5" type="ORF">ACFQ19_16735</name>
</gene>
<name>A0ABW3NIL6_9BACI</name>
<keyword evidence="3" id="KW-0804">Transcription</keyword>
<dbReference type="Pfam" id="PF00392">
    <property type="entry name" value="GntR"/>
    <property type="match status" value="1"/>
</dbReference>
<dbReference type="SMART" id="SM00345">
    <property type="entry name" value="HTH_GNTR"/>
    <property type="match status" value="1"/>
</dbReference>
<reference evidence="6" key="1">
    <citation type="journal article" date="2019" name="Int. J. Syst. Evol. Microbiol.">
        <title>The Global Catalogue of Microorganisms (GCM) 10K type strain sequencing project: providing services to taxonomists for standard genome sequencing and annotation.</title>
        <authorList>
            <consortium name="The Broad Institute Genomics Platform"/>
            <consortium name="The Broad Institute Genome Sequencing Center for Infectious Disease"/>
            <person name="Wu L."/>
            <person name="Ma J."/>
        </authorList>
    </citation>
    <scope>NUCLEOTIDE SEQUENCE [LARGE SCALE GENOMIC DNA]</scope>
    <source>
        <strain evidence="6">CCUG 56608</strain>
    </source>
</reference>
<dbReference type="RefSeq" id="WP_379593799.1">
    <property type="nucleotide sequence ID" value="NZ_JBHTKK010000025.1"/>
</dbReference>
<keyword evidence="2" id="KW-0238">DNA-binding</keyword>
<dbReference type="SUPFAM" id="SSF46785">
    <property type="entry name" value="Winged helix' DNA-binding domain"/>
    <property type="match status" value="1"/>
</dbReference>
<dbReference type="SMART" id="SM00895">
    <property type="entry name" value="FCD"/>
    <property type="match status" value="1"/>
</dbReference>
<dbReference type="Pfam" id="PF07729">
    <property type="entry name" value="FCD"/>
    <property type="match status" value="1"/>
</dbReference>
<dbReference type="InterPro" id="IPR000524">
    <property type="entry name" value="Tscrpt_reg_HTH_GntR"/>
</dbReference>
<feature type="domain" description="HTH gntR-type" evidence="4">
    <location>
        <begin position="6"/>
        <end position="73"/>
    </location>
</feature>
<sequence>MGRIYRTKKDKVYSHLRENIINGLLTPGERLKISQIARQFEMSEIPVREALQKLSIEEYVTFKPHIGAVVSSMSIENIREIFELRITLEGLAINLSVDHLTNYHLQTLENIIIDSQTFINEKRFEDYAEWNRHFHESIYKHCNNQRLYKLIFDLWSNTRRYPQLFRTRESVEQSIIEHKEILAALKERDKALAEKLTKDHKYKSYKNLLNMIEESEY</sequence>
<dbReference type="InterPro" id="IPR008920">
    <property type="entry name" value="TF_FadR/GntR_C"/>
</dbReference>
<dbReference type="PANTHER" id="PTHR43537:SF24">
    <property type="entry name" value="GLUCONATE OPERON TRANSCRIPTIONAL REPRESSOR"/>
    <property type="match status" value="1"/>
</dbReference>
<dbReference type="PANTHER" id="PTHR43537">
    <property type="entry name" value="TRANSCRIPTIONAL REGULATOR, GNTR FAMILY"/>
    <property type="match status" value="1"/>
</dbReference>
<dbReference type="CDD" id="cd07377">
    <property type="entry name" value="WHTH_GntR"/>
    <property type="match status" value="1"/>
</dbReference>
<dbReference type="PROSITE" id="PS50949">
    <property type="entry name" value="HTH_GNTR"/>
    <property type="match status" value="1"/>
</dbReference>
<dbReference type="InterPro" id="IPR011711">
    <property type="entry name" value="GntR_C"/>
</dbReference>
<keyword evidence="6" id="KW-1185">Reference proteome</keyword>
<evidence type="ECO:0000256" key="3">
    <source>
        <dbReference type="ARBA" id="ARBA00023163"/>
    </source>
</evidence>
<dbReference type="SUPFAM" id="SSF48008">
    <property type="entry name" value="GntR ligand-binding domain-like"/>
    <property type="match status" value="1"/>
</dbReference>
<organism evidence="5 6">
    <name type="scientific">Oceanobacillus locisalsi</name>
    <dbReference type="NCBI Taxonomy" id="546107"/>
    <lineage>
        <taxon>Bacteria</taxon>
        <taxon>Bacillati</taxon>
        <taxon>Bacillota</taxon>
        <taxon>Bacilli</taxon>
        <taxon>Bacillales</taxon>
        <taxon>Bacillaceae</taxon>
        <taxon>Oceanobacillus</taxon>
    </lineage>
</organism>
<evidence type="ECO:0000259" key="4">
    <source>
        <dbReference type="PROSITE" id="PS50949"/>
    </source>
</evidence>
<dbReference type="InterPro" id="IPR036390">
    <property type="entry name" value="WH_DNA-bd_sf"/>
</dbReference>
<keyword evidence="1" id="KW-0805">Transcription regulation</keyword>
<dbReference type="Gene3D" id="1.10.10.10">
    <property type="entry name" value="Winged helix-like DNA-binding domain superfamily/Winged helix DNA-binding domain"/>
    <property type="match status" value="1"/>
</dbReference>